<dbReference type="GO" id="GO:0005886">
    <property type="term" value="C:plasma membrane"/>
    <property type="evidence" value="ECO:0007669"/>
    <property type="project" value="UniProtKB-SubCell"/>
</dbReference>
<dbReference type="GO" id="GO:0015990">
    <property type="term" value="P:electron transport coupled proton transport"/>
    <property type="evidence" value="ECO:0007669"/>
    <property type="project" value="InterPro"/>
</dbReference>
<keyword evidence="8 19" id="KW-0349">Heme</keyword>
<dbReference type="GO" id="GO:0004129">
    <property type="term" value="F:cytochrome-c oxidase activity"/>
    <property type="evidence" value="ECO:0007669"/>
    <property type="project" value="UniProtKB-EC"/>
</dbReference>
<dbReference type="GO" id="GO:0020037">
    <property type="term" value="F:heme binding"/>
    <property type="evidence" value="ECO:0007669"/>
    <property type="project" value="InterPro"/>
</dbReference>
<dbReference type="InterPro" id="IPR036927">
    <property type="entry name" value="Cyt_c_oxase-like_su1_sf"/>
</dbReference>
<evidence type="ECO:0000313" key="23">
    <source>
        <dbReference type="Proteomes" id="UP000244338"/>
    </source>
</evidence>
<dbReference type="EMBL" id="PEBX01000006">
    <property type="protein sequence ID" value="PTQ57519.1"/>
    <property type="molecule type" value="Genomic_DNA"/>
</dbReference>
<keyword evidence="13 19" id="KW-0249">Electron transport</keyword>
<dbReference type="Gene3D" id="1.10.287.70">
    <property type="match status" value="1"/>
</dbReference>
<evidence type="ECO:0000256" key="4">
    <source>
        <dbReference type="ARBA" id="ARBA00012949"/>
    </source>
</evidence>
<feature type="transmembrane region" description="Helical" evidence="20">
    <location>
        <begin position="156"/>
        <end position="184"/>
    </location>
</feature>
<keyword evidence="11 20" id="KW-0479">Metal-binding</keyword>
<accession>A0A2R6Y4A9</accession>
<keyword evidence="7 20" id="KW-1003">Cell membrane</keyword>
<dbReference type="Gene3D" id="1.20.210.10">
    <property type="entry name" value="Cytochrome c oxidase-like, subunit I domain"/>
    <property type="match status" value="1"/>
</dbReference>
<evidence type="ECO:0000256" key="3">
    <source>
        <dbReference type="ARBA" id="ARBA00009578"/>
    </source>
</evidence>
<keyword evidence="16 20" id="KW-0186">Copper</keyword>
<proteinExistence type="inferred from homology"/>
<comment type="caution">
    <text evidence="22">The sequence shown here is derived from an EMBL/GenBank/DDBJ whole genome shotgun (WGS) entry which is preliminary data.</text>
</comment>
<feature type="transmembrane region" description="Helical" evidence="20">
    <location>
        <begin position="279"/>
        <end position="300"/>
    </location>
</feature>
<dbReference type="Proteomes" id="UP000244338">
    <property type="component" value="Unassembled WGS sequence"/>
</dbReference>
<evidence type="ECO:0000256" key="18">
    <source>
        <dbReference type="ARBA" id="ARBA00047816"/>
    </source>
</evidence>
<dbReference type="InterPro" id="IPR023615">
    <property type="entry name" value="Cyt_c_Oxase_su1_BS"/>
</dbReference>
<dbReference type="PANTHER" id="PTHR10422:SF44">
    <property type="entry name" value="CYTOCHROME C OXIDASE SUBUNIT 1"/>
    <property type="match status" value="1"/>
</dbReference>
<evidence type="ECO:0000256" key="13">
    <source>
        <dbReference type="ARBA" id="ARBA00022982"/>
    </source>
</evidence>
<evidence type="ECO:0000256" key="17">
    <source>
        <dbReference type="ARBA" id="ARBA00023136"/>
    </source>
</evidence>
<dbReference type="Pfam" id="PF00115">
    <property type="entry name" value="COX1"/>
    <property type="match status" value="1"/>
</dbReference>
<keyword evidence="12" id="KW-1278">Translocase</keyword>
<keyword evidence="6 19" id="KW-0813">Transport</keyword>
<feature type="transmembrane region" description="Helical" evidence="20">
    <location>
        <begin position="196"/>
        <end position="223"/>
    </location>
</feature>
<dbReference type="AlphaFoldDB" id="A0A2R6Y4A9"/>
<evidence type="ECO:0000256" key="8">
    <source>
        <dbReference type="ARBA" id="ARBA00022617"/>
    </source>
</evidence>
<evidence type="ECO:0000256" key="20">
    <source>
        <dbReference type="RuleBase" id="RU363061"/>
    </source>
</evidence>
<protein>
    <recommendedName>
        <fullName evidence="5 20">Cytochrome c oxidase subunit 1</fullName>
        <ecNumber evidence="4 20">7.1.1.9</ecNumber>
    </recommendedName>
</protein>
<organism evidence="22 23">
    <name type="scientific">Candidatus Carbonibacillus altaicus</name>
    <dbReference type="NCBI Taxonomy" id="2163959"/>
    <lineage>
        <taxon>Bacteria</taxon>
        <taxon>Bacillati</taxon>
        <taxon>Bacillota</taxon>
        <taxon>Bacilli</taxon>
        <taxon>Bacillales</taxon>
        <taxon>Candidatus Carbonibacillus</taxon>
    </lineage>
</organism>
<dbReference type="FunFam" id="1.20.210.10:FF:000006">
    <property type="entry name" value="Cytochrome c oxidase subunit 1"/>
    <property type="match status" value="1"/>
</dbReference>
<evidence type="ECO:0000256" key="5">
    <source>
        <dbReference type="ARBA" id="ARBA00015947"/>
    </source>
</evidence>
<sequence>MATVAVRAESERKKKSMLWDYLTTVDHKKIAHLYFWTGLFYFLLGGLEALLMRTQLAFPLNTFLTGKSYNEVLTMHGTTMIFLVAMPLLFALMNAVVPLMIGARDLAFPYVNALSYWLYFFGALVMHIGFLTGNVPQGGWTGYMPLSLPEYSGFGMSYYAMGLQLSGLGTLLTGINFVATIVNMRAPGMTYMRMPLFVWTTLIASILIMFAFPPLTAGLFLMIYDQLFGGQVFNVAGGGNVILWQHLFWIFGHPEVYIVVLPAFGIFSEVIPVFSRKRLFGYPAMVVATALIAFFGFMVWVHHMFTVGLGPLANGIFAVMTTIIAVPTGIKIFNWIATMWGGKLRMTTAMHWSVGFIFTFVMGGVTGVMMALPPADYQYHDTYFIVAHFHYTLIGGTVFSIFAGAYYWWPKMFGRLLNETLGKIHFWFFFIGFHMTFFIQHFLGLWGMQRRVYTYLPGQGFDLANLVSTIGAYLMAIGVIVFAINIVYTFVKGKPAPADPWDGRTLEWATKAPVPEYNFARLPLIRGIDALWLEKMAGHKEMPVIEDYHDIHMPNSTVLPFLMSLTLAIAALGFIWKEEFNHAFLYMGIGGIVLTLLVMFFRSVIDDEGYHIPKAEIEREEMKGVSV</sequence>
<dbReference type="PRINTS" id="PR01165">
    <property type="entry name" value="CYCOXIDASEI"/>
</dbReference>
<evidence type="ECO:0000259" key="21">
    <source>
        <dbReference type="PROSITE" id="PS50855"/>
    </source>
</evidence>
<dbReference type="CDD" id="cd01662">
    <property type="entry name" value="Ubiquinol_Oxidase_I"/>
    <property type="match status" value="1"/>
</dbReference>
<keyword evidence="9 19" id="KW-0679">Respiratory chain</keyword>
<evidence type="ECO:0000256" key="1">
    <source>
        <dbReference type="ARBA" id="ARBA00004651"/>
    </source>
</evidence>
<evidence type="ECO:0000256" key="11">
    <source>
        <dbReference type="ARBA" id="ARBA00022723"/>
    </source>
</evidence>
<comment type="function">
    <text evidence="20">Cytochrome c oxidase is the component of the respiratory chain that catalyzes the reduction of oxygen to water. Subunits 1-3 form the functional core of the enzyme complex. CO I is the catalytic subunit of the enzyme. Electrons originating in cytochrome c are transferred via the copper A center of subunit 2 and heme A of subunit 1 to the bimetallic center formed by heme A3 and copper B.</text>
</comment>
<evidence type="ECO:0000256" key="14">
    <source>
        <dbReference type="ARBA" id="ARBA00022989"/>
    </source>
</evidence>
<dbReference type="InterPro" id="IPR023616">
    <property type="entry name" value="Cyt_c_oxase-like_su1_dom"/>
</dbReference>
<evidence type="ECO:0000256" key="12">
    <source>
        <dbReference type="ARBA" id="ARBA00022967"/>
    </source>
</evidence>
<name>A0A2R6Y4A9_9BACL</name>
<evidence type="ECO:0000256" key="9">
    <source>
        <dbReference type="ARBA" id="ARBA00022660"/>
    </source>
</evidence>
<feature type="transmembrane region" description="Helical" evidence="20">
    <location>
        <begin position="72"/>
        <end position="101"/>
    </location>
</feature>
<dbReference type="PROSITE" id="PS00077">
    <property type="entry name" value="COX1_CUB"/>
    <property type="match status" value="1"/>
</dbReference>
<keyword evidence="17 20" id="KW-0472">Membrane</keyword>
<evidence type="ECO:0000256" key="19">
    <source>
        <dbReference type="RuleBase" id="RU000370"/>
    </source>
</evidence>
<dbReference type="InterPro" id="IPR014241">
    <property type="entry name" value="Cyt_c_oxidase_su1_bac"/>
</dbReference>
<comment type="subcellular location">
    <subcellularLocation>
        <location evidence="1 20">Cell membrane</location>
        <topology evidence="1 20">Multi-pass membrane protein</topology>
    </subcellularLocation>
</comment>
<evidence type="ECO:0000256" key="15">
    <source>
        <dbReference type="ARBA" id="ARBA00023004"/>
    </source>
</evidence>
<keyword evidence="14 20" id="KW-1133">Transmembrane helix</keyword>
<keyword evidence="10 19" id="KW-0812">Transmembrane</keyword>
<feature type="transmembrane region" description="Helical" evidence="20">
    <location>
        <begin position="33"/>
        <end position="52"/>
    </location>
</feature>
<dbReference type="GO" id="GO:0006119">
    <property type="term" value="P:oxidative phosphorylation"/>
    <property type="evidence" value="ECO:0007669"/>
    <property type="project" value="UniProtKB-UniPathway"/>
</dbReference>
<evidence type="ECO:0000313" key="22">
    <source>
        <dbReference type="EMBL" id="PTQ57519.1"/>
    </source>
</evidence>
<comment type="pathway">
    <text evidence="2 20">Energy metabolism; oxidative phosphorylation.</text>
</comment>
<dbReference type="NCBIfam" id="TIGR02891">
    <property type="entry name" value="CtaD_CoxA"/>
    <property type="match status" value="1"/>
</dbReference>
<feature type="transmembrane region" description="Helical" evidence="20">
    <location>
        <begin position="558"/>
        <end position="577"/>
    </location>
</feature>
<evidence type="ECO:0000256" key="7">
    <source>
        <dbReference type="ARBA" id="ARBA00022475"/>
    </source>
</evidence>
<dbReference type="InterPro" id="IPR000883">
    <property type="entry name" value="Cyt_C_Oxase_1"/>
</dbReference>
<comment type="catalytic activity">
    <reaction evidence="18 20">
        <text>4 Fe(II)-[cytochrome c] + O2 + 8 H(+)(in) = 4 Fe(III)-[cytochrome c] + 2 H2O + 4 H(+)(out)</text>
        <dbReference type="Rhea" id="RHEA:11436"/>
        <dbReference type="Rhea" id="RHEA-COMP:10350"/>
        <dbReference type="Rhea" id="RHEA-COMP:14399"/>
        <dbReference type="ChEBI" id="CHEBI:15377"/>
        <dbReference type="ChEBI" id="CHEBI:15378"/>
        <dbReference type="ChEBI" id="CHEBI:15379"/>
        <dbReference type="ChEBI" id="CHEBI:29033"/>
        <dbReference type="ChEBI" id="CHEBI:29034"/>
        <dbReference type="EC" id="7.1.1.9"/>
    </reaction>
</comment>
<evidence type="ECO:0000256" key="6">
    <source>
        <dbReference type="ARBA" id="ARBA00022448"/>
    </source>
</evidence>
<feature type="transmembrane region" description="Helical" evidence="20">
    <location>
        <begin position="384"/>
        <end position="409"/>
    </location>
</feature>
<gene>
    <name evidence="22" type="ORF">BSOLF_1397</name>
</gene>
<feature type="transmembrane region" description="Helical" evidence="20">
    <location>
        <begin position="349"/>
        <end position="372"/>
    </location>
</feature>
<feature type="transmembrane region" description="Helical" evidence="20">
    <location>
        <begin position="312"/>
        <end position="337"/>
    </location>
</feature>
<feature type="transmembrane region" description="Helical" evidence="20">
    <location>
        <begin position="113"/>
        <end position="136"/>
    </location>
</feature>
<feature type="transmembrane region" description="Helical" evidence="20">
    <location>
        <begin position="243"/>
        <end position="267"/>
    </location>
</feature>
<evidence type="ECO:0000256" key="10">
    <source>
        <dbReference type="ARBA" id="ARBA00022692"/>
    </source>
</evidence>
<dbReference type="UniPathway" id="UPA00705"/>
<reference evidence="23" key="1">
    <citation type="journal article" date="2018" name="Sci. Rep.">
        <title>Lignite coal burning seam in the remote Altai Mountains harbors a hydrogen-driven thermophilic microbial community.</title>
        <authorList>
            <person name="Kadnikov V.V."/>
            <person name="Mardanov A.V."/>
            <person name="Ivasenko D.A."/>
            <person name="Antsiferov D.V."/>
            <person name="Beletsky A.V."/>
            <person name="Karnachuk O.V."/>
            <person name="Ravin N.V."/>
        </authorList>
    </citation>
    <scope>NUCLEOTIDE SEQUENCE [LARGE SCALE GENOMIC DNA]</scope>
</reference>
<dbReference type="PROSITE" id="PS50855">
    <property type="entry name" value="COX1"/>
    <property type="match status" value="1"/>
</dbReference>
<evidence type="ECO:0000256" key="2">
    <source>
        <dbReference type="ARBA" id="ARBA00004673"/>
    </source>
</evidence>
<comment type="similarity">
    <text evidence="3 19">Belongs to the heme-copper respiratory oxidase family.</text>
</comment>
<evidence type="ECO:0000256" key="16">
    <source>
        <dbReference type="ARBA" id="ARBA00023008"/>
    </source>
</evidence>
<feature type="transmembrane region" description="Helical" evidence="20">
    <location>
        <begin position="463"/>
        <end position="488"/>
    </location>
</feature>
<keyword evidence="15 20" id="KW-0408">Iron</keyword>
<dbReference type="PANTHER" id="PTHR10422">
    <property type="entry name" value="CYTOCHROME C OXIDASE SUBUNIT 1"/>
    <property type="match status" value="1"/>
</dbReference>
<feature type="domain" description="Cytochrome oxidase subunit I profile" evidence="21">
    <location>
        <begin position="13"/>
        <end position="526"/>
    </location>
</feature>
<dbReference type="SUPFAM" id="SSF81442">
    <property type="entry name" value="Cytochrome c oxidase subunit I-like"/>
    <property type="match status" value="1"/>
</dbReference>
<feature type="transmembrane region" description="Helical" evidence="20">
    <location>
        <begin position="421"/>
        <end position="443"/>
    </location>
</feature>
<dbReference type="GO" id="GO:0046872">
    <property type="term" value="F:metal ion binding"/>
    <property type="evidence" value="ECO:0007669"/>
    <property type="project" value="UniProtKB-KW"/>
</dbReference>
<dbReference type="GO" id="GO:0022904">
    <property type="term" value="P:respiratory electron transport chain"/>
    <property type="evidence" value="ECO:0007669"/>
    <property type="project" value="TreeGrafter"/>
</dbReference>
<feature type="transmembrane region" description="Helical" evidence="20">
    <location>
        <begin position="583"/>
        <end position="605"/>
    </location>
</feature>
<dbReference type="EC" id="7.1.1.9" evidence="4 20"/>